<dbReference type="NCBIfam" id="NF003243">
    <property type="entry name" value="PRK04201.1"/>
    <property type="match status" value="1"/>
</dbReference>
<comment type="function">
    <text evidence="13">Mediates zinc uptake. May also transport other divalent cations.</text>
</comment>
<dbReference type="GO" id="GO:0046872">
    <property type="term" value="F:metal ion binding"/>
    <property type="evidence" value="ECO:0007669"/>
    <property type="project" value="UniProtKB-KW"/>
</dbReference>
<feature type="transmembrane region" description="Helical" evidence="13">
    <location>
        <begin position="134"/>
        <end position="154"/>
    </location>
</feature>
<keyword evidence="12 13" id="KW-0472">Membrane</keyword>
<organism evidence="14 15">
    <name type="scientific">Acinetobacter albensis</name>
    <dbReference type="NCBI Taxonomy" id="1673609"/>
    <lineage>
        <taxon>Bacteria</taxon>
        <taxon>Pseudomonadati</taxon>
        <taxon>Pseudomonadota</taxon>
        <taxon>Gammaproteobacteria</taxon>
        <taxon>Moraxellales</taxon>
        <taxon>Moraxellaceae</taxon>
        <taxon>Acinetobacter</taxon>
    </lineage>
</organism>
<name>A0A1C4GW90_9GAMM</name>
<feature type="binding site" description="M1 metal binding site" evidence="13">
    <location>
        <position position="177"/>
    </location>
    <ligand>
        <name>Zn(2+)</name>
        <dbReference type="ChEBI" id="CHEBI:29105"/>
    </ligand>
</feature>
<evidence type="ECO:0000256" key="2">
    <source>
        <dbReference type="ARBA" id="ARBA00009703"/>
    </source>
</evidence>
<feature type="transmembrane region" description="Helical" evidence="13">
    <location>
        <begin position="258"/>
        <end position="279"/>
    </location>
</feature>
<evidence type="ECO:0000256" key="10">
    <source>
        <dbReference type="ARBA" id="ARBA00023004"/>
    </source>
</evidence>
<feature type="binding site" description="M1 metal binding site" evidence="13">
    <location>
        <position position="148"/>
    </location>
    <ligand>
        <name>Zn(2+)</name>
        <dbReference type="ChEBI" id="CHEBI:29105"/>
    </ligand>
</feature>
<feature type="binding site" description="M1 metal binding site" evidence="13">
    <location>
        <position position="173"/>
    </location>
    <ligand>
        <name>Zn(2+)</name>
        <dbReference type="ChEBI" id="CHEBI:29105"/>
    </ligand>
</feature>
<keyword evidence="6" id="KW-0479">Metal-binding</keyword>
<keyword evidence="9 13" id="KW-1133">Transmembrane helix</keyword>
<comment type="catalytic activity">
    <reaction evidence="13">
        <text>Zn(2+)(in) = Zn(2+)(out)</text>
        <dbReference type="Rhea" id="RHEA:29351"/>
        <dbReference type="ChEBI" id="CHEBI:29105"/>
    </reaction>
</comment>
<dbReference type="Pfam" id="PF02535">
    <property type="entry name" value="Zip"/>
    <property type="match status" value="1"/>
</dbReference>
<feature type="transmembrane region" description="Helical" evidence="13">
    <location>
        <begin position="88"/>
        <end position="106"/>
    </location>
</feature>
<dbReference type="GO" id="GO:0005886">
    <property type="term" value="C:plasma membrane"/>
    <property type="evidence" value="ECO:0007669"/>
    <property type="project" value="UniProtKB-SubCell"/>
</dbReference>
<evidence type="ECO:0000256" key="6">
    <source>
        <dbReference type="ARBA" id="ARBA00022723"/>
    </source>
</evidence>
<feature type="binding site" description="M2 metal binding site" evidence="13">
    <location>
        <position position="177"/>
    </location>
    <ligand>
        <name>Fe(2+)</name>
        <dbReference type="ChEBI" id="CHEBI:29033"/>
    </ligand>
</feature>
<feature type="binding site" description="M2 metal binding site" evidence="13">
    <location>
        <position position="145"/>
    </location>
    <ligand>
        <name>Fe(2+)</name>
        <dbReference type="ChEBI" id="CHEBI:29033"/>
    </ligand>
</feature>
<dbReference type="PANTHER" id="PTHR11040">
    <property type="entry name" value="ZINC/IRON TRANSPORTER"/>
    <property type="match status" value="1"/>
</dbReference>
<feature type="transmembrane region" description="Helical" evidence="13">
    <location>
        <begin position="194"/>
        <end position="217"/>
    </location>
</feature>
<protein>
    <recommendedName>
        <fullName evidence="13">Zinc transporter ZupT</fullName>
    </recommendedName>
</protein>
<keyword evidence="5 13" id="KW-0812">Transmembrane</keyword>
<feature type="binding site" description="M2 metal binding site" evidence="13">
    <location>
        <position position="148"/>
    </location>
    <ligand>
        <name>Fe(2+)</name>
        <dbReference type="ChEBI" id="CHEBI:29033"/>
    </ligand>
</feature>
<feature type="binding site" description="M2 metal binding site" evidence="13">
    <location>
        <position position="206"/>
    </location>
    <ligand>
        <name>Fe(2+)</name>
        <dbReference type="ChEBI" id="CHEBI:29033"/>
    </ligand>
</feature>
<proteinExistence type="inferred from homology"/>
<dbReference type="Proteomes" id="UP000243661">
    <property type="component" value="Unassembled WGS sequence"/>
</dbReference>
<comment type="similarity">
    <text evidence="2 13">Belongs to the ZIP transporter (TC 2.A.5) family. ZupT subfamily.</text>
</comment>
<evidence type="ECO:0000256" key="13">
    <source>
        <dbReference type="HAMAP-Rule" id="MF_00548"/>
    </source>
</evidence>
<evidence type="ECO:0000256" key="9">
    <source>
        <dbReference type="ARBA" id="ARBA00022989"/>
    </source>
</evidence>
<dbReference type="GO" id="GO:0005385">
    <property type="term" value="F:zinc ion transmembrane transporter activity"/>
    <property type="evidence" value="ECO:0007669"/>
    <property type="project" value="UniProtKB-UniRule"/>
</dbReference>
<evidence type="ECO:0000256" key="11">
    <source>
        <dbReference type="ARBA" id="ARBA00023065"/>
    </source>
</evidence>
<accession>A0A1C4GW90</accession>
<dbReference type="HAMAP" id="MF_00548">
    <property type="entry name" value="ZupT"/>
    <property type="match status" value="1"/>
</dbReference>
<evidence type="ECO:0000256" key="3">
    <source>
        <dbReference type="ARBA" id="ARBA00022448"/>
    </source>
</evidence>
<evidence type="ECO:0000313" key="14">
    <source>
        <dbReference type="EMBL" id="SCC72474.1"/>
    </source>
</evidence>
<reference evidence="14 15" key="1">
    <citation type="submission" date="2016-08" db="EMBL/GenBank/DDBJ databases">
        <authorList>
            <person name="Seilhamer J.J."/>
        </authorList>
    </citation>
    <scope>NUCLEOTIDE SEQUENCE [LARGE SCALE GENOMIC DNA]</scope>
    <source>
        <strain evidence="14 15">ANC 4874</strain>
    </source>
</reference>
<feature type="transmembrane region" description="Helical" evidence="13">
    <location>
        <begin position="20"/>
        <end position="44"/>
    </location>
</feature>
<keyword evidence="8 13" id="KW-0864">Zinc transport</keyword>
<evidence type="ECO:0000256" key="1">
    <source>
        <dbReference type="ARBA" id="ARBA00004651"/>
    </source>
</evidence>
<evidence type="ECO:0000256" key="5">
    <source>
        <dbReference type="ARBA" id="ARBA00022692"/>
    </source>
</evidence>
<dbReference type="EMBL" id="FMBK01000009">
    <property type="protein sequence ID" value="SCC72474.1"/>
    <property type="molecule type" value="Genomic_DNA"/>
</dbReference>
<sequence>MTFLFLKWGMSMQIILSHQVLIAFAVTFLAGLSTVIGGALVLFFKQPSYRVLSFGLAFAAGAMIYISLTEILNKSIASFSQAFEPKYGFALGTFAFLLGMILVLLLDRLIPNPHQTLEPKHAAKIEKQQLKRTALMTLFAITAHNLPEGLATFFATLESPTLGAPLAIAIAIHNIPEGIAIALPVYMATGRKDLALGASFISALAEPFGAALGYFILAPFMNFSIYGAVFGIIGGVMVFLALDELLPTAKRYAQGHETVYGLVVGMASLALSLVIFKLVI</sequence>
<comment type="subcellular location">
    <subcellularLocation>
        <location evidence="1 13">Cell membrane</location>
        <topology evidence="1 13">Multi-pass membrane protein</topology>
    </subcellularLocation>
</comment>
<keyword evidence="11 13" id="KW-0406">Ion transport</keyword>
<keyword evidence="3 13" id="KW-0813">Transport</keyword>
<feature type="transmembrane region" description="Helical" evidence="13">
    <location>
        <begin position="223"/>
        <end position="246"/>
    </location>
</feature>
<dbReference type="PANTHER" id="PTHR11040:SF205">
    <property type="entry name" value="ZINC TRANSPORTER ZUPT"/>
    <property type="match status" value="1"/>
</dbReference>
<evidence type="ECO:0000313" key="15">
    <source>
        <dbReference type="Proteomes" id="UP000243661"/>
    </source>
</evidence>
<keyword evidence="4 13" id="KW-1003">Cell membrane</keyword>
<evidence type="ECO:0000256" key="7">
    <source>
        <dbReference type="ARBA" id="ARBA00022833"/>
    </source>
</evidence>
<dbReference type="AlphaFoldDB" id="A0A1C4GW90"/>
<evidence type="ECO:0000256" key="4">
    <source>
        <dbReference type="ARBA" id="ARBA00022475"/>
    </source>
</evidence>
<feature type="transmembrane region" description="Helical" evidence="13">
    <location>
        <begin position="51"/>
        <end position="68"/>
    </location>
</feature>
<dbReference type="InterPro" id="IPR003689">
    <property type="entry name" value="ZIP"/>
</dbReference>
<dbReference type="InterPro" id="IPR023498">
    <property type="entry name" value="Zn_transptr_ZupT"/>
</dbReference>
<keyword evidence="10" id="KW-0408">Iron</keyword>
<evidence type="ECO:0000256" key="12">
    <source>
        <dbReference type="ARBA" id="ARBA00023136"/>
    </source>
</evidence>
<evidence type="ECO:0000256" key="8">
    <source>
        <dbReference type="ARBA" id="ARBA00022906"/>
    </source>
</evidence>
<gene>
    <name evidence="13" type="primary">zupT</name>
    <name evidence="14" type="ORF">GA0116959_109156</name>
</gene>
<feature type="binding site" description="M2 metal binding site" evidence="13">
    <location>
        <position position="174"/>
    </location>
    <ligand>
        <name>Fe(2+)</name>
        <dbReference type="ChEBI" id="CHEBI:29033"/>
    </ligand>
</feature>
<keyword evidence="7 13" id="KW-0862">Zinc</keyword>